<dbReference type="EMBL" id="JH993953">
    <property type="protein sequence ID" value="ELQ75479.1"/>
    <property type="molecule type" value="Genomic_DNA"/>
</dbReference>
<dbReference type="HOGENOM" id="CLU_1086603_0_0_1"/>
<accession>L7JVM4</accession>
<dbReference type="AlphaFoldDB" id="L7JVM4"/>
<proteinExistence type="predicted"/>
<dbReference type="InParanoid" id="L7JVM4"/>
<evidence type="ECO:0000313" key="1">
    <source>
        <dbReference type="EMBL" id="ELQ75479.1"/>
    </source>
</evidence>
<keyword evidence="2" id="KW-1185">Reference proteome</keyword>
<evidence type="ECO:0000313" key="2">
    <source>
        <dbReference type="Proteomes" id="UP000011185"/>
    </source>
</evidence>
<dbReference type="VEuPathDB" id="MicrosporidiaDB:THOM_1571"/>
<sequence>MLTLVDSLFIYNQNAYQYLSYLRLDKVTIKRNVNLTDKLKTLIIESTKICGGFVLRISQTIVNLSLQRFTGAVNIPSIFGSVSIMLYGNEVIELCRDKYSLILKGFTFKRDVELDDSFRIVKLSEVKMRSGGKVILNKERVHLELYLSDVDIDYSKVDELKCITLTKNIRPVAKNILALKTVTTATFKGMKLKNWFICPANIRVISLHCVKMLGNKVFRIGQNCEETNLFNCIGNFDLSSAPCLKKLAIIPFANGN</sequence>
<dbReference type="Proteomes" id="UP000011185">
    <property type="component" value="Unassembled WGS sequence"/>
</dbReference>
<protein>
    <submittedName>
        <fullName evidence="1">Putative LRR containing protein</fullName>
    </submittedName>
</protein>
<organism evidence="1 2">
    <name type="scientific">Trachipleistophora hominis</name>
    <name type="common">Microsporidian parasite</name>
    <dbReference type="NCBI Taxonomy" id="72359"/>
    <lineage>
        <taxon>Eukaryota</taxon>
        <taxon>Fungi</taxon>
        <taxon>Fungi incertae sedis</taxon>
        <taxon>Microsporidia</taxon>
        <taxon>Pleistophoridae</taxon>
        <taxon>Trachipleistophora</taxon>
    </lineage>
</organism>
<reference evidence="1 2" key="1">
    <citation type="journal article" date="2012" name="PLoS Pathog.">
        <title>The genome of the obligate intracellular parasite Trachipleistophora hominis: new insights into microsporidian genome dynamics and reductive evolution.</title>
        <authorList>
            <person name="Heinz E."/>
            <person name="Williams T.A."/>
            <person name="Nakjang S."/>
            <person name="Noel C.J."/>
            <person name="Swan D.C."/>
            <person name="Goldberg A.V."/>
            <person name="Harris S.R."/>
            <person name="Weinmaier T."/>
            <person name="Markert S."/>
            <person name="Becher D."/>
            <person name="Bernhardt J."/>
            <person name="Dagan T."/>
            <person name="Hacker C."/>
            <person name="Lucocq J.M."/>
            <person name="Schweder T."/>
            <person name="Rattei T."/>
            <person name="Hall N."/>
            <person name="Hirt R.P."/>
            <person name="Embley T.M."/>
        </authorList>
    </citation>
    <scope>NUCLEOTIDE SEQUENCE [LARGE SCALE GENOMIC DNA]</scope>
</reference>
<gene>
    <name evidence="1" type="ORF">THOM_1571</name>
</gene>
<name>L7JVM4_TRAHO</name>